<dbReference type="SUPFAM" id="SSF56672">
    <property type="entry name" value="DNA/RNA polymerases"/>
    <property type="match status" value="1"/>
</dbReference>
<dbReference type="PANTHER" id="PTHR37984">
    <property type="entry name" value="PROTEIN CBG26694"/>
    <property type="match status" value="1"/>
</dbReference>
<keyword evidence="6" id="KW-0695">RNA-directed DNA polymerase</keyword>
<proteinExistence type="predicted"/>
<evidence type="ECO:0000256" key="6">
    <source>
        <dbReference type="ARBA" id="ARBA00022918"/>
    </source>
</evidence>
<dbReference type="OrthoDB" id="3018369at2759"/>
<accession>A0A9Q3IR03</accession>
<keyword evidence="2" id="KW-0548">Nucleotidyltransferase</keyword>
<evidence type="ECO:0000256" key="4">
    <source>
        <dbReference type="ARBA" id="ARBA00022759"/>
    </source>
</evidence>
<keyword evidence="1" id="KW-0808">Transferase</keyword>
<protein>
    <recommendedName>
        <fullName evidence="7">Reverse transcriptase RNase H-like domain-containing protein</fullName>
    </recommendedName>
</protein>
<evidence type="ECO:0000256" key="1">
    <source>
        <dbReference type="ARBA" id="ARBA00022679"/>
    </source>
</evidence>
<evidence type="ECO:0000256" key="2">
    <source>
        <dbReference type="ARBA" id="ARBA00022695"/>
    </source>
</evidence>
<feature type="non-terminal residue" evidence="8">
    <location>
        <position position="1"/>
    </location>
</feature>
<dbReference type="InterPro" id="IPR043502">
    <property type="entry name" value="DNA/RNA_pol_sf"/>
</dbReference>
<keyword evidence="5" id="KW-0378">Hydrolase</keyword>
<evidence type="ECO:0000259" key="7">
    <source>
        <dbReference type="Pfam" id="PF17917"/>
    </source>
</evidence>
<evidence type="ECO:0000256" key="3">
    <source>
        <dbReference type="ARBA" id="ARBA00022722"/>
    </source>
</evidence>
<sequence>TDGSNYALGAVLSQVSDSGKHPISFNSHKPIPADLNYEIHDKEILGIVWALKRWRAFLLCLSSPFEVLTDPSSLQ</sequence>
<dbReference type="GO" id="GO:0016787">
    <property type="term" value="F:hydrolase activity"/>
    <property type="evidence" value="ECO:0007669"/>
    <property type="project" value="UniProtKB-KW"/>
</dbReference>
<dbReference type="AlphaFoldDB" id="A0A9Q3IR03"/>
<evidence type="ECO:0000313" key="8">
    <source>
        <dbReference type="EMBL" id="MBW0548402.1"/>
    </source>
</evidence>
<keyword evidence="4" id="KW-0255">Endonuclease</keyword>
<dbReference type="InterPro" id="IPR050951">
    <property type="entry name" value="Retrovirus_Pol_polyprotein"/>
</dbReference>
<gene>
    <name evidence="8" type="ORF">O181_088117</name>
</gene>
<keyword evidence="3" id="KW-0540">Nuclease</keyword>
<dbReference type="Pfam" id="PF17917">
    <property type="entry name" value="RT_RNaseH"/>
    <property type="match status" value="1"/>
</dbReference>
<organism evidence="8 9">
    <name type="scientific">Austropuccinia psidii MF-1</name>
    <dbReference type="NCBI Taxonomy" id="1389203"/>
    <lineage>
        <taxon>Eukaryota</taxon>
        <taxon>Fungi</taxon>
        <taxon>Dikarya</taxon>
        <taxon>Basidiomycota</taxon>
        <taxon>Pucciniomycotina</taxon>
        <taxon>Pucciniomycetes</taxon>
        <taxon>Pucciniales</taxon>
        <taxon>Sphaerophragmiaceae</taxon>
        <taxon>Austropuccinia</taxon>
    </lineage>
</organism>
<feature type="domain" description="Reverse transcriptase RNase H-like" evidence="7">
    <location>
        <begin position="1"/>
        <end position="75"/>
    </location>
</feature>
<evidence type="ECO:0000313" key="9">
    <source>
        <dbReference type="Proteomes" id="UP000765509"/>
    </source>
</evidence>
<dbReference type="Proteomes" id="UP000765509">
    <property type="component" value="Unassembled WGS sequence"/>
</dbReference>
<comment type="caution">
    <text evidence="8">The sequence shown here is derived from an EMBL/GenBank/DDBJ whole genome shotgun (WGS) entry which is preliminary data.</text>
</comment>
<dbReference type="PANTHER" id="PTHR37984:SF5">
    <property type="entry name" value="PROTEIN NYNRIN-LIKE"/>
    <property type="match status" value="1"/>
</dbReference>
<keyword evidence="9" id="KW-1185">Reference proteome</keyword>
<dbReference type="GO" id="GO:0003964">
    <property type="term" value="F:RNA-directed DNA polymerase activity"/>
    <property type="evidence" value="ECO:0007669"/>
    <property type="project" value="UniProtKB-KW"/>
</dbReference>
<name>A0A9Q3IR03_9BASI</name>
<reference evidence="8" key="1">
    <citation type="submission" date="2021-03" db="EMBL/GenBank/DDBJ databases">
        <title>Draft genome sequence of rust myrtle Austropuccinia psidii MF-1, a brazilian biotype.</title>
        <authorList>
            <person name="Quecine M.C."/>
            <person name="Pachon D.M.R."/>
            <person name="Bonatelli M.L."/>
            <person name="Correr F.H."/>
            <person name="Franceschini L.M."/>
            <person name="Leite T.F."/>
            <person name="Margarido G.R.A."/>
            <person name="Almeida C.A."/>
            <person name="Ferrarezi J.A."/>
            <person name="Labate C.A."/>
        </authorList>
    </citation>
    <scope>NUCLEOTIDE SEQUENCE</scope>
    <source>
        <strain evidence="8">MF-1</strain>
    </source>
</reference>
<dbReference type="GO" id="GO:0004519">
    <property type="term" value="F:endonuclease activity"/>
    <property type="evidence" value="ECO:0007669"/>
    <property type="project" value="UniProtKB-KW"/>
</dbReference>
<evidence type="ECO:0000256" key="5">
    <source>
        <dbReference type="ARBA" id="ARBA00022801"/>
    </source>
</evidence>
<dbReference type="InterPro" id="IPR041373">
    <property type="entry name" value="RT_RNaseH"/>
</dbReference>
<dbReference type="EMBL" id="AVOT02053616">
    <property type="protein sequence ID" value="MBW0548402.1"/>
    <property type="molecule type" value="Genomic_DNA"/>
</dbReference>